<reference evidence="2 3" key="1">
    <citation type="submission" date="2018-03" db="EMBL/GenBank/DDBJ databases">
        <title>Genomic Encyclopedia of Type Strains, Phase III (KMG-III): the genomes of soil and plant-associated and newly described type strains.</title>
        <authorList>
            <person name="Whitman W."/>
        </authorList>
    </citation>
    <scope>NUCLEOTIDE SEQUENCE [LARGE SCALE GENOMIC DNA]</scope>
    <source>
        <strain evidence="2 3">CGMCC 4.7097</strain>
    </source>
</reference>
<organism evidence="2 3">
    <name type="scientific">Saccharothrix carnea</name>
    <dbReference type="NCBI Taxonomy" id="1280637"/>
    <lineage>
        <taxon>Bacteria</taxon>
        <taxon>Bacillati</taxon>
        <taxon>Actinomycetota</taxon>
        <taxon>Actinomycetes</taxon>
        <taxon>Pseudonocardiales</taxon>
        <taxon>Pseudonocardiaceae</taxon>
        <taxon>Saccharothrix</taxon>
    </lineage>
</organism>
<feature type="transmembrane region" description="Helical" evidence="1">
    <location>
        <begin position="132"/>
        <end position="156"/>
    </location>
</feature>
<dbReference type="AlphaFoldDB" id="A0A2P8I017"/>
<dbReference type="EMBL" id="PYAX01000017">
    <property type="protein sequence ID" value="PSL51817.1"/>
    <property type="molecule type" value="Genomic_DNA"/>
</dbReference>
<evidence type="ECO:0000313" key="3">
    <source>
        <dbReference type="Proteomes" id="UP000241118"/>
    </source>
</evidence>
<feature type="transmembrane region" description="Helical" evidence="1">
    <location>
        <begin position="168"/>
        <end position="187"/>
    </location>
</feature>
<proteinExistence type="predicted"/>
<evidence type="ECO:0000256" key="1">
    <source>
        <dbReference type="SAM" id="Phobius"/>
    </source>
</evidence>
<comment type="caution">
    <text evidence="2">The sequence shown here is derived from an EMBL/GenBank/DDBJ whole genome shotgun (WGS) entry which is preliminary data.</text>
</comment>
<feature type="transmembrane region" description="Helical" evidence="1">
    <location>
        <begin position="84"/>
        <end position="100"/>
    </location>
</feature>
<name>A0A2P8I017_SACCR</name>
<feature type="transmembrane region" description="Helical" evidence="1">
    <location>
        <begin position="52"/>
        <end position="72"/>
    </location>
</feature>
<gene>
    <name evidence="2" type="ORF">B0I31_11711</name>
</gene>
<keyword evidence="1" id="KW-0472">Membrane</keyword>
<keyword evidence="3" id="KW-1185">Reference proteome</keyword>
<protein>
    <submittedName>
        <fullName evidence="2">Uncharacterized protein</fullName>
    </submittedName>
</protein>
<dbReference type="RefSeq" id="WP_106619477.1">
    <property type="nucleotide sequence ID" value="NZ_PYAX01000017.1"/>
</dbReference>
<evidence type="ECO:0000313" key="2">
    <source>
        <dbReference type="EMBL" id="PSL51817.1"/>
    </source>
</evidence>
<feature type="transmembrane region" description="Helical" evidence="1">
    <location>
        <begin position="18"/>
        <end position="40"/>
    </location>
</feature>
<dbReference type="OrthoDB" id="2082317at2"/>
<keyword evidence="1" id="KW-0812">Transmembrane</keyword>
<keyword evidence="1" id="KW-1133">Transmembrane helix</keyword>
<dbReference type="Proteomes" id="UP000241118">
    <property type="component" value="Unassembled WGS sequence"/>
</dbReference>
<accession>A0A2P8I017</accession>
<sequence>MGSLVQTREAQAAAQDPFVLYLIVACEIAFWVVLASGLLARYALRRPRLGGALLVGVPVVDLVLVVACAVDLRTGGTPGMTHSLAAAYLGISVAFGPYLVERADAWFAHRFAGGPKPPRPPRYGRARQRHEWVMWLRCLAALAISSVLTLVMFLIGGPSTVELWNFEIQLAAVTAIWFVGLPLRLTLFPPRAPVGADDHTEEER</sequence>